<dbReference type="Gene3D" id="3.30.420.10">
    <property type="entry name" value="Ribonuclease H-like superfamily/Ribonuclease H"/>
    <property type="match status" value="1"/>
</dbReference>
<dbReference type="InterPro" id="IPR046931">
    <property type="entry name" value="HTH_61"/>
</dbReference>
<feature type="region of interest" description="Disordered" evidence="8">
    <location>
        <begin position="2014"/>
        <end position="2063"/>
    </location>
</feature>
<dbReference type="InterPro" id="IPR011545">
    <property type="entry name" value="DEAD/DEAH_box_helicase_dom"/>
</dbReference>
<feature type="region of interest" description="Disordered" evidence="8">
    <location>
        <begin position="374"/>
        <end position="403"/>
    </location>
</feature>
<dbReference type="InterPro" id="IPR001650">
    <property type="entry name" value="Helicase_C-like"/>
</dbReference>
<dbReference type="InterPro" id="IPR048960">
    <property type="entry name" value="POLQ-like_helical"/>
</dbReference>
<evidence type="ECO:0000259" key="9">
    <source>
        <dbReference type="PROSITE" id="PS51192"/>
    </source>
</evidence>
<feature type="region of interest" description="Disordered" evidence="8">
    <location>
        <begin position="1649"/>
        <end position="1682"/>
    </location>
</feature>
<dbReference type="Pfam" id="PF20470">
    <property type="entry name" value="HTH_61"/>
    <property type="match status" value="1"/>
</dbReference>
<evidence type="ECO:0000256" key="6">
    <source>
        <dbReference type="ARBA" id="ARBA00022932"/>
    </source>
</evidence>
<dbReference type="CDD" id="cd18026">
    <property type="entry name" value="DEXHc_POLQ-like"/>
    <property type="match status" value="1"/>
</dbReference>
<dbReference type="Gene3D" id="3.40.50.300">
    <property type="entry name" value="P-loop containing nucleotide triphosphate hydrolases"/>
    <property type="match status" value="2"/>
</dbReference>
<feature type="domain" description="Helicase ATP-binding" evidence="9">
    <location>
        <begin position="527"/>
        <end position="705"/>
    </location>
</feature>
<dbReference type="InterPro" id="IPR036397">
    <property type="entry name" value="RNaseH_sf"/>
</dbReference>
<dbReference type="PANTHER" id="PTHR10133">
    <property type="entry name" value="DNA POLYMERASE I"/>
    <property type="match status" value="1"/>
</dbReference>
<dbReference type="PROSITE" id="PS51192">
    <property type="entry name" value="HELICASE_ATP_BIND_1"/>
    <property type="match status" value="1"/>
</dbReference>
<feature type="compositionally biased region" description="Polar residues" evidence="8">
    <location>
        <begin position="1488"/>
        <end position="1497"/>
    </location>
</feature>
<dbReference type="PANTHER" id="PTHR10133:SF62">
    <property type="entry name" value="DNA POLYMERASE THETA"/>
    <property type="match status" value="1"/>
</dbReference>
<feature type="region of interest" description="Disordered" evidence="8">
    <location>
        <begin position="456"/>
        <end position="487"/>
    </location>
</feature>
<dbReference type="CDD" id="cd08638">
    <property type="entry name" value="DNA_pol_A_theta"/>
    <property type="match status" value="1"/>
</dbReference>
<dbReference type="SMART" id="SM00487">
    <property type="entry name" value="DEXDc"/>
    <property type="match status" value="1"/>
</dbReference>
<protein>
    <recommendedName>
        <fullName evidence="1">DNA-directed DNA polymerase</fullName>
        <ecNumber evidence="1">2.7.7.7</ecNumber>
    </recommendedName>
</protein>
<dbReference type="Pfam" id="PF00270">
    <property type="entry name" value="DEAD"/>
    <property type="match status" value="1"/>
</dbReference>
<evidence type="ECO:0000256" key="1">
    <source>
        <dbReference type="ARBA" id="ARBA00012417"/>
    </source>
</evidence>
<feature type="region of interest" description="Disordered" evidence="8">
    <location>
        <begin position="1414"/>
        <end position="1438"/>
    </location>
</feature>
<comment type="catalytic activity">
    <reaction evidence="7">
        <text>DNA(n) + a 2'-deoxyribonucleoside 5'-triphosphate = DNA(n+1) + diphosphate</text>
        <dbReference type="Rhea" id="RHEA:22508"/>
        <dbReference type="Rhea" id="RHEA-COMP:17339"/>
        <dbReference type="Rhea" id="RHEA-COMP:17340"/>
        <dbReference type="ChEBI" id="CHEBI:33019"/>
        <dbReference type="ChEBI" id="CHEBI:61560"/>
        <dbReference type="ChEBI" id="CHEBI:173112"/>
        <dbReference type="EC" id="2.7.7.7"/>
    </reaction>
</comment>
<feature type="compositionally biased region" description="Low complexity" evidence="8">
    <location>
        <begin position="316"/>
        <end position="330"/>
    </location>
</feature>
<dbReference type="Gene3D" id="1.10.3380.20">
    <property type="match status" value="1"/>
</dbReference>
<keyword evidence="3" id="KW-0548">Nucleotidyltransferase</keyword>
<evidence type="ECO:0000256" key="3">
    <source>
        <dbReference type="ARBA" id="ARBA00022695"/>
    </source>
</evidence>
<dbReference type="Proteomes" id="UP000694888">
    <property type="component" value="Unplaced"/>
</dbReference>
<dbReference type="SUPFAM" id="SSF158702">
    <property type="entry name" value="Sec63 N-terminal domain-like"/>
    <property type="match status" value="1"/>
</dbReference>
<feature type="region of interest" description="Disordered" evidence="8">
    <location>
        <begin position="2102"/>
        <end position="2167"/>
    </location>
</feature>
<name>A0ABM1A7G9_APLCA</name>
<feature type="compositionally biased region" description="Basic and acidic residues" evidence="8">
    <location>
        <begin position="1429"/>
        <end position="1438"/>
    </location>
</feature>
<feature type="region of interest" description="Disordered" evidence="8">
    <location>
        <begin position="273"/>
        <end position="292"/>
    </location>
</feature>
<dbReference type="PROSITE" id="PS00447">
    <property type="entry name" value="DNA_POLYMERASE_A"/>
    <property type="match status" value="1"/>
</dbReference>
<evidence type="ECO:0000256" key="4">
    <source>
        <dbReference type="ARBA" id="ARBA00022741"/>
    </source>
</evidence>
<dbReference type="SUPFAM" id="SSF52540">
    <property type="entry name" value="P-loop containing nucleoside triphosphate hydrolases"/>
    <property type="match status" value="1"/>
</dbReference>
<feature type="compositionally biased region" description="Polar residues" evidence="8">
    <location>
        <begin position="64"/>
        <end position="84"/>
    </location>
</feature>
<dbReference type="InterPro" id="IPR027417">
    <property type="entry name" value="P-loop_NTPase"/>
</dbReference>
<feature type="region of interest" description="Disordered" evidence="8">
    <location>
        <begin position="57"/>
        <end position="94"/>
    </location>
</feature>
<dbReference type="Gene3D" id="1.20.1060.10">
    <property type="entry name" value="Taq DNA Polymerase, Chain T, domain 4"/>
    <property type="match status" value="1"/>
</dbReference>
<accession>A0ABM1A7G9</accession>
<feature type="region of interest" description="Disordered" evidence="8">
    <location>
        <begin position="2345"/>
        <end position="2366"/>
    </location>
</feature>
<proteinExistence type="predicted"/>
<feature type="compositionally biased region" description="Polar residues" evidence="8">
    <location>
        <begin position="464"/>
        <end position="487"/>
    </location>
</feature>
<dbReference type="Pfam" id="PF21099">
    <property type="entry name" value="POLQ_helical"/>
    <property type="match status" value="1"/>
</dbReference>
<feature type="region of interest" description="Disordered" evidence="8">
    <location>
        <begin position="307"/>
        <end position="347"/>
    </location>
</feature>
<gene>
    <name evidence="12" type="primary">LOC101856858</name>
</gene>
<dbReference type="Pfam" id="PF00271">
    <property type="entry name" value="Helicase_C"/>
    <property type="match status" value="1"/>
</dbReference>
<dbReference type="InterPro" id="IPR014001">
    <property type="entry name" value="Helicase_ATP-bd"/>
</dbReference>
<feature type="region of interest" description="Disordered" evidence="8">
    <location>
        <begin position="1"/>
        <end position="25"/>
    </location>
</feature>
<keyword evidence="6" id="KW-0239">DNA-directed DNA polymerase</keyword>
<dbReference type="SUPFAM" id="SSF56672">
    <property type="entry name" value="DNA/RNA polymerases"/>
    <property type="match status" value="1"/>
</dbReference>
<dbReference type="InterPro" id="IPR043502">
    <property type="entry name" value="DNA/RNA_pol_sf"/>
</dbReference>
<dbReference type="RefSeq" id="XP_012942327.1">
    <property type="nucleotide sequence ID" value="XM_013086873.1"/>
</dbReference>
<feature type="compositionally biased region" description="Polar residues" evidence="8">
    <location>
        <begin position="1673"/>
        <end position="1682"/>
    </location>
</feature>
<evidence type="ECO:0000256" key="5">
    <source>
        <dbReference type="ARBA" id="ARBA00022840"/>
    </source>
</evidence>
<organism evidence="11 12">
    <name type="scientific">Aplysia californica</name>
    <name type="common">California sea hare</name>
    <dbReference type="NCBI Taxonomy" id="6500"/>
    <lineage>
        <taxon>Eukaryota</taxon>
        <taxon>Metazoa</taxon>
        <taxon>Spiralia</taxon>
        <taxon>Lophotrochozoa</taxon>
        <taxon>Mollusca</taxon>
        <taxon>Gastropoda</taxon>
        <taxon>Heterobranchia</taxon>
        <taxon>Euthyneura</taxon>
        <taxon>Tectipleura</taxon>
        <taxon>Aplysiida</taxon>
        <taxon>Aplysioidea</taxon>
        <taxon>Aplysiidae</taxon>
        <taxon>Aplysia</taxon>
    </lineage>
</organism>
<dbReference type="SMART" id="SM00490">
    <property type="entry name" value="HELICc"/>
    <property type="match status" value="1"/>
</dbReference>
<dbReference type="Gene3D" id="3.30.70.370">
    <property type="match status" value="1"/>
</dbReference>
<feature type="compositionally biased region" description="Polar residues" evidence="8">
    <location>
        <begin position="1649"/>
        <end position="1658"/>
    </location>
</feature>
<feature type="compositionally biased region" description="Low complexity" evidence="8">
    <location>
        <begin position="1513"/>
        <end position="1536"/>
    </location>
</feature>
<dbReference type="PRINTS" id="PR00868">
    <property type="entry name" value="DNAPOLI"/>
</dbReference>
<keyword evidence="4" id="KW-0547">Nucleotide-binding</keyword>
<feature type="compositionally biased region" description="Basic and acidic residues" evidence="8">
    <location>
        <begin position="1341"/>
        <end position="1351"/>
    </location>
</feature>
<dbReference type="InterPro" id="IPR002298">
    <property type="entry name" value="DNA_polymerase_A"/>
</dbReference>
<feature type="domain" description="Helicase C-terminal" evidence="10">
    <location>
        <begin position="741"/>
        <end position="982"/>
    </location>
</feature>
<feature type="compositionally biased region" description="Basic and acidic residues" evidence="8">
    <location>
        <begin position="1364"/>
        <end position="1386"/>
    </location>
</feature>
<evidence type="ECO:0000259" key="10">
    <source>
        <dbReference type="PROSITE" id="PS51194"/>
    </source>
</evidence>
<keyword evidence="2" id="KW-0808">Transferase</keyword>
<feature type="region of interest" description="Disordered" evidence="8">
    <location>
        <begin position="1466"/>
        <end position="1555"/>
    </location>
</feature>
<sequence length="3031" mass="331317">MQRLNHTWRQQKPLVHNVQSDEKDSALRTGIQHRNQGKRRLGRFAISSAPVIVKTANHKIPSPVGSSSNTHASAEPQQVVSENGEQGDIPPSFLSSFSASMDSDFLKAVEKMEAAMDDEVGANKIDDGSCLSTLNRTSPEDDLDNKRDTCTNKFIERTANKSVHPTVELKGGGKRKLLKDSTSSIYQNKMELLKHGEAKASFSPSCSPLDKKPRRRTRNPTTVSEKGNLCQSITHNTVAAHNLPASSGKTCGLDDSIDCSEISFSPLLSTPGNLSNISIDDTSPLETPKSRRNLSALSWKKLVIEEKHHKENSQAKKSSSRLNKSSKGSSTKATLKKRRSPSQIFSSDLAITKRDQKVLEVGQNSEEKSLLMKTGGEIKSAASQKPRKSPRSSGEISKLNKRVDLKLRNKSKIDGGKENFDHMAVLSESENVIRVGASVGGKSELLNTLSTLNSDFSHAREPGKQQNLGNEASPTSANASTSVRANASLTEDKRQLSSWGLPEPVLEAYRGQGVTVMFEWQAECLLTGNALEGGNLIYSAPTSAGKTLVAELLMLKRVVETKKKALIILPFVSVAREKMYSLQSLFQDAGIKVGGYMGSYSPAGGLSNVDIAVCTIEKGNGLINRLMGESKLNDLGAVVVDELHMVGDAHRGYLLELLLTKLAFVTRQTDEVSQGSHIQIIGMSATLPNLPLLAKWLNASLYHTDFRPIPLSEHIKVDNKILDSWLVVQREIPPALVFPDDADHVLSLCLETVLGNHGVLVFCPTKNWCEKLCEFVARNFYSLTHNVAGRPEADEQRKDGEPADGAKLTLDRAGLKETVEQLRRTPVGVDPMLGRCVLNGVAYHHAGLTFDERDIIEGAFRQGHLKVLIATSTLSSGVNLPARRVIIRTPIFHGAVLDILTYKQMSGRAGRKGVDVEGESVLICKPAEKLKGQKLLTSDLSPVVSCLHFDPEDGLSSRLKRAILEVVVSGVAASPEAVMDYVRCTLLSASMSTQETEDQSSALLESCVQFLQENEFVSVQVVEGADGPVQKFLPTQLGSAILASSLSPDEGLLVFAELQKARRCFVLDTELHIIYLVTPVYTTDVSTTLDWYHYYSLWESLTPADRRVAELVGVTESFIARAIRGRVGQKTESQRKALAVHRRFYTALILNSLIQETPLMEVAEKFSCSKGQLQSLQQSAATYAGMVTVFCGRLGWHHLELLLSRFQPRLSCGVQQELVDLVRVSALNATSARMLYNAGYHTVADLARAEDLDIEDTLKKAVPFQSEKRQDGETDWELQERRRARCIWLTGRKGVTELEAAQAIINEAKAIVQGDLGVKDIDWAQKVEDKDGVEMSDEDLSERNVDGLKENDGEDVTMDGESAGAREDQDSGVTSRDDKRVGKSFEDDSIEAPVLEHGGLKNGRVQCDVHVSTGRRELTQRDNQNPVDNEFRKTERSDCVQTRSPPVLLKEKEKFIGQDMMKDVVRESGRKQRQKHGSGGEGDVSPRLQVSHNLNMTRRTQRRRSDKRRSLERSFFGQVVVSPPPGVVTKTPPSSSGPTEPQNCQGRTFKESENRERKTRNLTDITVLETKAVEGNSVTGNRLASERDASIVLSDQNREQRGNISVDCDAENSFAINSSICNDESAFNDSFVLDTQTVELINRGCTAANTQKSQRTSNRGGGSSEPQEVLAKSMSSPSQMNDVNEKTNYLHDDLKKSSGNYNGVACDGKVNDLDTGDCITPCRQSHDNSDAVLSEPLFNSDERLSTQAHKVSTNPPEPFSSILCDIEQDDGVKKLVVDCGEESHRRSAGDDSTSGCSSLIAASNYERLEQFDEGLMDGSSLGEEDFGRSHFDQNLNLDEALTSSAGLDQTGVIEEDDAIEKTNNKDNAGIHGKTRVSPFTSDLQENEELLLAALGDSFSESLTAAGIDPGVSPVLGKLCSGLVTKDAGISVPTNSTPNIPERARRLVGKTLTQTQKRMRELTQKLTQEAPKLEDDKKPHFSGTSVMVNANKKQGILEKKECYATAGYYLAKGPGPIKSKGTFQSHGLEEGDSTRNGKLLSTNGSKTTQSSASHGNVPVNSDECFPDSFSSSLMDKLMRECETLPQSSCRDKSQNLRTNKIHLLGERPQGTEQSDVVAAASSKPSSNNSSRNDGSDCVPPTPPEETSSFASPLKMAANSPLRVKDSGRKMTSPFVKLMSKGKNGENSGQSAKKVDSAVVIQNQREKFTVLKDKKCKKSLQTGLIEKVAEVTGKVTDNHLLEGLEDNSSIGTRTLHKAISSVADYSGEGIEVMSDEEMTSLHGDEEEEEGMDGLGQSLVASQLLTQQSFTIMDVCADQRLFDSFLAEWRAQPCYSLAVACERKPSAKKGTRSASGIGSKFMKRKSSPSLTDSPSALGLLVPDTDSMLVGVAVTWGSRDAYFLSLMPTGFVADIDPDDTLAEPPLDETLTQEIRLQALAAVLQEHADSGQHTVGVFDAKSVYVLLARTLGSGLPSCEDPRVADWLRQPGGRLKNLHRMVTSYIPAELPLLDAVGGVTGLLSLSCDVRSGVGGRLRACTESVLTLKLMGYFQEMLAEEQLLEAFRTVEMPAVVTLARMELNGFGVSEEQFESQKSVMMSKLTFLEERAYQLAGHVFSLTSTDDIAKILYIELRLPLNGDPNAVARLPTRGRGKRTTVGSTSKEVLEKLSSHHQLPAVILEWRRLSSALTKSLLALQREAKPCARLDMPRVFSDCQIFSATGRVSIAEPNLQNIPKDFAISLPGLDGQEQNEPGDSKAVTEGLPVSMRKIFVPFRGAVIVAADYSQLELRIICHLSGDTRLASVLNTRDGDVFKIIASQMKSVNVDEVTPDQRAQAKQVCYGMLYGIGPKALGEQLGVDVNEASVFMETFKARYPGVRRYLRDTVTFCQKNGFVKTMFNRRRYLPSIKHSNPNVRAHAERQAVNTTIQGSAADLVKIAMTNIDKRLMELFPASRVAHSQATSHGVPVRTEALKGGGAYLVLQLHDELIYEVTTGHLMTVAGLIKHQMEKAITLNVQLPVKVRAGPSWAEVQDLDIV</sequence>
<feature type="region of interest" description="Disordered" evidence="8">
    <location>
        <begin position="202"/>
        <end position="226"/>
    </location>
</feature>
<dbReference type="GeneID" id="101856858"/>
<feature type="compositionally biased region" description="Polar residues" evidence="8">
    <location>
        <begin position="273"/>
        <end position="285"/>
    </location>
</feature>
<feature type="compositionally biased region" description="Polar residues" evidence="8">
    <location>
        <begin position="1"/>
        <end position="10"/>
    </location>
</feature>
<dbReference type="InterPro" id="IPR019760">
    <property type="entry name" value="DNA-dir_DNA_pol_A_CS"/>
</dbReference>
<evidence type="ECO:0000313" key="11">
    <source>
        <dbReference type="Proteomes" id="UP000694888"/>
    </source>
</evidence>
<feature type="region of interest" description="Disordered" evidence="8">
    <location>
        <begin position="1329"/>
        <end position="1397"/>
    </location>
</feature>
<evidence type="ECO:0000256" key="2">
    <source>
        <dbReference type="ARBA" id="ARBA00022679"/>
    </source>
</evidence>
<reference evidence="12" key="1">
    <citation type="submission" date="2025-08" db="UniProtKB">
        <authorList>
            <consortium name="RefSeq"/>
        </authorList>
    </citation>
    <scope>IDENTIFICATION</scope>
</reference>
<feature type="compositionally biased region" description="Polar residues" evidence="8">
    <location>
        <begin position="1537"/>
        <end position="1546"/>
    </location>
</feature>
<dbReference type="Pfam" id="PF00476">
    <property type="entry name" value="DNA_pol_A"/>
    <property type="match status" value="1"/>
</dbReference>
<feature type="compositionally biased region" description="Low complexity" evidence="8">
    <location>
        <begin position="2117"/>
        <end position="2131"/>
    </location>
</feature>
<dbReference type="PROSITE" id="PS51194">
    <property type="entry name" value="HELICASE_CTER"/>
    <property type="match status" value="1"/>
</dbReference>
<keyword evidence="11" id="KW-1185">Reference proteome</keyword>
<evidence type="ECO:0000256" key="8">
    <source>
        <dbReference type="SAM" id="MobiDB-lite"/>
    </source>
</evidence>
<evidence type="ECO:0000256" key="7">
    <source>
        <dbReference type="ARBA" id="ARBA00049244"/>
    </source>
</evidence>
<keyword evidence="5" id="KW-0067">ATP-binding</keyword>
<dbReference type="CDD" id="cd18795">
    <property type="entry name" value="SF2_C_Ski2"/>
    <property type="match status" value="1"/>
</dbReference>
<dbReference type="SMART" id="SM00482">
    <property type="entry name" value="POLAc"/>
    <property type="match status" value="1"/>
</dbReference>
<evidence type="ECO:0000313" key="12">
    <source>
        <dbReference type="RefSeq" id="XP_012942327.1"/>
    </source>
</evidence>
<dbReference type="InterPro" id="IPR001098">
    <property type="entry name" value="DNA-dir_DNA_pol_A_palm_dom"/>
</dbReference>
<dbReference type="Gene3D" id="1.10.150.20">
    <property type="entry name" value="5' to 3' exonuclease, C-terminal subdomain"/>
    <property type="match status" value="1"/>
</dbReference>
<dbReference type="EC" id="2.7.7.7" evidence="1"/>
<feature type="compositionally biased region" description="Polar residues" evidence="8">
    <location>
        <begin position="2035"/>
        <end position="2053"/>
    </location>
</feature>